<gene>
    <name evidence="3" type="ORF">HX871_28060</name>
    <name evidence="4" type="ORF">HX893_27165</name>
</gene>
<dbReference type="CDD" id="cd20751">
    <property type="entry name" value="cyt_P460_Ne-like"/>
    <property type="match status" value="1"/>
</dbReference>
<name>A0A7Y8KJP5_9PSED</name>
<dbReference type="EMBL" id="JACASD010000085">
    <property type="protein sequence ID" value="NWE91812.1"/>
    <property type="molecule type" value="Genomic_DNA"/>
</dbReference>
<dbReference type="Gene3D" id="3.50.70.20">
    <property type="entry name" value="Cytochrome P460"/>
    <property type="match status" value="1"/>
</dbReference>
<feature type="domain" description="Cytochrome P460" evidence="2">
    <location>
        <begin position="49"/>
        <end position="190"/>
    </location>
</feature>
<proteinExistence type="predicted"/>
<dbReference type="Proteomes" id="UP000585226">
    <property type="component" value="Unassembled WGS sequence"/>
</dbReference>
<evidence type="ECO:0000313" key="5">
    <source>
        <dbReference type="Proteomes" id="UP000572863"/>
    </source>
</evidence>
<evidence type="ECO:0000259" key="2">
    <source>
        <dbReference type="Pfam" id="PF16694"/>
    </source>
</evidence>
<dbReference type="AlphaFoldDB" id="A0A7Y8KJP5"/>
<reference evidence="5 6" key="1">
    <citation type="submission" date="2020-04" db="EMBL/GenBank/DDBJ databases">
        <title>Molecular characterization of pseudomonads from Agaricus bisporus reveal novel blotch 2 pathogens in Western Europe.</title>
        <authorList>
            <person name="Taparia T."/>
            <person name="Krijger M."/>
            <person name="Haynes E."/>
            <person name="Elpinstone J.G."/>
            <person name="Noble R."/>
            <person name="Van Der Wolf J."/>
        </authorList>
    </citation>
    <scope>NUCLEOTIDE SEQUENCE [LARGE SCALE GENOMIC DNA]</scope>
    <source>
        <strain evidence="3 5">P7774</strain>
        <strain evidence="4 6">P8021</strain>
    </source>
</reference>
<dbReference type="InterPro" id="IPR038142">
    <property type="entry name" value="Cytochrome_P460_sp"/>
</dbReference>
<dbReference type="Proteomes" id="UP000572863">
    <property type="component" value="Unassembled WGS sequence"/>
</dbReference>
<evidence type="ECO:0000313" key="4">
    <source>
        <dbReference type="EMBL" id="NWE91812.1"/>
    </source>
</evidence>
<keyword evidence="1" id="KW-0732">Signal</keyword>
<protein>
    <submittedName>
        <fullName evidence="4">Cytochrome P460 family protein</fullName>
    </submittedName>
</protein>
<dbReference type="EMBL" id="JACARY010000071">
    <property type="protein sequence ID" value="NWD98286.1"/>
    <property type="molecule type" value="Genomic_DNA"/>
</dbReference>
<dbReference type="Pfam" id="PF16694">
    <property type="entry name" value="Cytochrome_P460"/>
    <property type="match status" value="1"/>
</dbReference>
<evidence type="ECO:0000313" key="3">
    <source>
        <dbReference type="EMBL" id="NWD98286.1"/>
    </source>
</evidence>
<feature type="chain" id="PRO_5030904818" evidence="1">
    <location>
        <begin position="23"/>
        <end position="204"/>
    </location>
</feature>
<feature type="signal peptide" evidence="1">
    <location>
        <begin position="1"/>
        <end position="22"/>
    </location>
</feature>
<sequence>MKSLRLNTVTAIAVTTCIGLYAAVAQSTEEYPNVKIGPKFNGKGQLMQPKDFRQWVFIGAPITPNGLNNGKANFPEYHNVYVEPAAFEYYRKTGTWPEGTMMVKELHLTEKGQLPDGSSVEPSGRGYFPGGGPSGLDISVKDSKRFAKTKNWGFFNFGHHAPPFEAVSTEAPKESCAGCHIDNAKEDMVYVQFYKPILTPLPLP</sequence>
<keyword evidence="5" id="KW-1185">Reference proteome</keyword>
<evidence type="ECO:0000256" key="1">
    <source>
        <dbReference type="SAM" id="SignalP"/>
    </source>
</evidence>
<dbReference type="InterPro" id="IPR032033">
    <property type="entry name" value="Cytochrome_P460"/>
</dbReference>
<evidence type="ECO:0000313" key="6">
    <source>
        <dbReference type="Proteomes" id="UP000585226"/>
    </source>
</evidence>
<organism evidence="4 6">
    <name type="scientific">Pseudomonas reactans</name>
    <dbReference type="NCBI Taxonomy" id="117680"/>
    <lineage>
        <taxon>Bacteria</taxon>
        <taxon>Pseudomonadati</taxon>
        <taxon>Pseudomonadota</taxon>
        <taxon>Gammaproteobacteria</taxon>
        <taxon>Pseudomonadales</taxon>
        <taxon>Pseudomonadaceae</taxon>
        <taxon>Pseudomonas</taxon>
    </lineage>
</organism>
<accession>A0A7Y8KJP5</accession>
<comment type="caution">
    <text evidence="4">The sequence shown here is derived from an EMBL/GenBank/DDBJ whole genome shotgun (WGS) entry which is preliminary data.</text>
</comment>
<dbReference type="RefSeq" id="WP_177061772.1">
    <property type="nucleotide sequence ID" value="NZ_JACARY010000071.1"/>
</dbReference>